<keyword evidence="2 5" id="KW-0808">Transferase</keyword>
<feature type="region of interest" description="Disordered" evidence="3">
    <location>
        <begin position="1"/>
        <end position="42"/>
    </location>
</feature>
<dbReference type="InterPro" id="IPR008278">
    <property type="entry name" value="4-PPantetheinyl_Trfase_dom"/>
</dbReference>
<dbReference type="PANTHER" id="PTHR12215">
    <property type="entry name" value="PHOSPHOPANTETHEINE TRANSFERASE"/>
    <property type="match status" value="1"/>
</dbReference>
<evidence type="ECO:0000313" key="5">
    <source>
        <dbReference type="EMBL" id="NVK77400.1"/>
    </source>
</evidence>
<dbReference type="GO" id="GO:0019878">
    <property type="term" value="P:lysine biosynthetic process via aminoadipic acid"/>
    <property type="evidence" value="ECO:0007669"/>
    <property type="project" value="TreeGrafter"/>
</dbReference>
<dbReference type="AlphaFoldDB" id="A0A7Y7E613"/>
<dbReference type="Pfam" id="PF01648">
    <property type="entry name" value="ACPS"/>
    <property type="match status" value="1"/>
</dbReference>
<dbReference type="GO" id="GO:0000287">
    <property type="term" value="F:magnesium ion binding"/>
    <property type="evidence" value="ECO:0007669"/>
    <property type="project" value="InterPro"/>
</dbReference>
<comment type="similarity">
    <text evidence="1">Belongs to the P-Pant transferase superfamily. Gsp/Sfp/HetI/AcpT family.</text>
</comment>
<keyword evidence="6" id="KW-1185">Reference proteome</keyword>
<dbReference type="InterPro" id="IPR037143">
    <property type="entry name" value="4-PPantetheinyl_Trfase_dom_sf"/>
</dbReference>
<dbReference type="Proteomes" id="UP000587462">
    <property type="component" value="Unassembled WGS sequence"/>
</dbReference>
<accession>A0A7Y7E613</accession>
<evidence type="ECO:0000313" key="6">
    <source>
        <dbReference type="Proteomes" id="UP000587462"/>
    </source>
</evidence>
<dbReference type="EMBL" id="JABBXF010000012">
    <property type="protein sequence ID" value="NVK77400.1"/>
    <property type="molecule type" value="Genomic_DNA"/>
</dbReference>
<evidence type="ECO:0000256" key="1">
    <source>
        <dbReference type="ARBA" id="ARBA00010990"/>
    </source>
</evidence>
<organism evidence="5 6">
    <name type="scientific">Streptomyces morookaense</name>
    <name type="common">Streptoverticillium morookaense</name>
    <dbReference type="NCBI Taxonomy" id="1970"/>
    <lineage>
        <taxon>Bacteria</taxon>
        <taxon>Bacillati</taxon>
        <taxon>Actinomycetota</taxon>
        <taxon>Actinomycetes</taxon>
        <taxon>Kitasatosporales</taxon>
        <taxon>Streptomycetaceae</taxon>
        <taxon>Streptomyces</taxon>
    </lineage>
</organism>
<dbReference type="Gene3D" id="3.90.470.20">
    <property type="entry name" value="4'-phosphopantetheinyl transferase domain"/>
    <property type="match status" value="1"/>
</dbReference>
<dbReference type="InterPro" id="IPR050559">
    <property type="entry name" value="P-Pant_transferase_sf"/>
</dbReference>
<feature type="domain" description="4'-phosphopantetheinyl transferase" evidence="4">
    <location>
        <begin position="184"/>
        <end position="250"/>
    </location>
</feature>
<protein>
    <submittedName>
        <fullName evidence="5">4'-phosphopantetheinyl transferase superfamily protein</fullName>
    </submittedName>
</protein>
<dbReference type="GO" id="GO:0005829">
    <property type="term" value="C:cytosol"/>
    <property type="evidence" value="ECO:0007669"/>
    <property type="project" value="TreeGrafter"/>
</dbReference>
<evidence type="ECO:0000256" key="3">
    <source>
        <dbReference type="SAM" id="MobiDB-lite"/>
    </source>
</evidence>
<sequence length="304" mass="32187">MLVPGGPDIRWTYDSGTLRRSVRPAGHDPAAESAVTETPERPVQLHLDPAAALRPEPSPAATPWPDAVAEPAEGALDLWLLHTPDAWLRSADPDRSPLDAGERERAEAFVHDLDRAKYVAAHLMLRRVLGAYLGVAPGEVEFTREPCPCCGKPHGRPAVTAAGAPHFSMSHGGNLVLVGVAAAPVGVDTEQLAAAHTVEQVSQALHPAEHREVMAAPAVRRPAVFTRLWVRKEAYLKGLGTGLGRSPDLDYLGNGGPGTPAWPAGWTIVDVPVGTGHAAAAVRGPLTSRYEVKRLNPEGLCVTS</sequence>
<evidence type="ECO:0000259" key="4">
    <source>
        <dbReference type="Pfam" id="PF01648"/>
    </source>
</evidence>
<dbReference type="PANTHER" id="PTHR12215:SF10">
    <property type="entry name" value="L-AMINOADIPATE-SEMIALDEHYDE DEHYDROGENASE-PHOSPHOPANTETHEINYL TRANSFERASE"/>
    <property type="match status" value="1"/>
</dbReference>
<name>A0A7Y7E613_STRMO</name>
<proteinExistence type="inferred from homology"/>
<gene>
    <name evidence="5" type="ORF">HG542_06960</name>
</gene>
<comment type="caution">
    <text evidence="5">The sequence shown here is derived from an EMBL/GenBank/DDBJ whole genome shotgun (WGS) entry which is preliminary data.</text>
</comment>
<dbReference type="GO" id="GO:0008897">
    <property type="term" value="F:holo-[acyl-carrier-protein] synthase activity"/>
    <property type="evidence" value="ECO:0007669"/>
    <property type="project" value="InterPro"/>
</dbReference>
<reference evidence="5 6" key="1">
    <citation type="submission" date="2020-04" db="EMBL/GenBank/DDBJ databases">
        <title>Draft Genome Sequence of Streptomyces morookaense DSM 40503, an 8-azaguanine-producing strain.</title>
        <authorList>
            <person name="Qi J."/>
            <person name="Gao J.-M."/>
        </authorList>
    </citation>
    <scope>NUCLEOTIDE SEQUENCE [LARGE SCALE GENOMIC DNA]</scope>
    <source>
        <strain evidence="5 6">DSM 40503</strain>
    </source>
</reference>
<dbReference type="SUPFAM" id="SSF56214">
    <property type="entry name" value="4'-phosphopantetheinyl transferase"/>
    <property type="match status" value="2"/>
</dbReference>
<evidence type="ECO:0000256" key="2">
    <source>
        <dbReference type="ARBA" id="ARBA00022679"/>
    </source>
</evidence>